<dbReference type="EMBL" id="VCKZ01000008">
    <property type="protein sequence ID" value="TMR42003.1"/>
    <property type="molecule type" value="Genomic_DNA"/>
</dbReference>
<dbReference type="Pfam" id="PF03476">
    <property type="entry name" value="MOSC_N"/>
    <property type="match status" value="1"/>
</dbReference>
<dbReference type="Proteomes" id="UP000305238">
    <property type="component" value="Unassembled WGS sequence"/>
</dbReference>
<dbReference type="SUPFAM" id="SSF141673">
    <property type="entry name" value="MOSC N-terminal domain-like"/>
    <property type="match status" value="1"/>
</dbReference>
<dbReference type="GO" id="GO:0030170">
    <property type="term" value="F:pyridoxal phosphate binding"/>
    <property type="evidence" value="ECO:0007669"/>
    <property type="project" value="InterPro"/>
</dbReference>
<dbReference type="InterPro" id="IPR005303">
    <property type="entry name" value="MOCOS_middle"/>
</dbReference>
<proteinExistence type="predicted"/>
<dbReference type="InterPro" id="IPR005302">
    <property type="entry name" value="MoCF_Sase_C"/>
</dbReference>
<gene>
    <name evidence="2" type="ORF">ETD96_02600</name>
</gene>
<organism evidence="2 3">
    <name type="scientific">Actinomadura geliboluensis</name>
    <dbReference type="NCBI Taxonomy" id="882440"/>
    <lineage>
        <taxon>Bacteria</taxon>
        <taxon>Bacillati</taxon>
        <taxon>Actinomycetota</taxon>
        <taxon>Actinomycetes</taxon>
        <taxon>Streptosporangiales</taxon>
        <taxon>Thermomonosporaceae</taxon>
        <taxon>Actinomadura</taxon>
    </lineage>
</organism>
<dbReference type="PROSITE" id="PS51340">
    <property type="entry name" value="MOSC"/>
    <property type="match status" value="1"/>
</dbReference>
<sequence>MIAIVAALNVFPVKSAGGVALAEAELTPNGLRHDREFMLVRPDGRHLSQREIPELALLRPDFDGVKLTVSSPLADMPLVCEAVDGPALDVTVHKRPCQGVDQGDEAARWFSAALGTPCRLVRFTGTRPTLTGGGTLTFADGYPVSVLSAESLDDLNRRVEDPLQMARFRPNIVLRGLGPYGEDAATRLRSGTAEIELVRPTGRCVIINTDQETARRAPGPLRALARYRTARFDGAREIMFGRLGVPRATGVLRVGDELAVS</sequence>
<protein>
    <submittedName>
        <fullName evidence="2">MOSC domain-containing protein</fullName>
    </submittedName>
</protein>
<dbReference type="GO" id="GO:0030151">
    <property type="term" value="F:molybdenum ion binding"/>
    <property type="evidence" value="ECO:0007669"/>
    <property type="project" value="InterPro"/>
</dbReference>
<name>A0A5S4H9U4_9ACTN</name>
<comment type="caution">
    <text evidence="2">The sequence shown here is derived from an EMBL/GenBank/DDBJ whole genome shotgun (WGS) entry which is preliminary data.</text>
</comment>
<dbReference type="PANTHER" id="PTHR14237">
    <property type="entry name" value="MOLYBDOPTERIN COFACTOR SULFURASE MOSC"/>
    <property type="match status" value="1"/>
</dbReference>
<reference evidence="2 3" key="1">
    <citation type="submission" date="2019-05" db="EMBL/GenBank/DDBJ databases">
        <title>Draft genome sequence of Actinomadura geliboluensis A8036.</title>
        <authorList>
            <person name="Saricaoglu S."/>
            <person name="Isik K."/>
        </authorList>
    </citation>
    <scope>NUCLEOTIDE SEQUENCE [LARGE SCALE GENOMIC DNA]</scope>
    <source>
        <strain evidence="2 3">A8036</strain>
    </source>
</reference>
<feature type="domain" description="MOSC" evidence="1">
    <location>
        <begin position="115"/>
        <end position="261"/>
    </location>
</feature>
<evidence type="ECO:0000259" key="1">
    <source>
        <dbReference type="PROSITE" id="PS51340"/>
    </source>
</evidence>
<dbReference type="AlphaFoldDB" id="A0A5S4H9U4"/>
<accession>A0A5S4H9U4</accession>
<dbReference type="PANTHER" id="PTHR14237:SF19">
    <property type="entry name" value="MITOCHONDRIAL AMIDOXIME REDUCING COMPONENT 1"/>
    <property type="match status" value="1"/>
</dbReference>
<dbReference type="OrthoDB" id="9793178at2"/>
<dbReference type="InterPro" id="IPR011037">
    <property type="entry name" value="Pyrv_Knase-like_insert_dom_sf"/>
</dbReference>
<dbReference type="RefSeq" id="WP_138633394.1">
    <property type="nucleotide sequence ID" value="NZ_JASWDG010000193.1"/>
</dbReference>
<dbReference type="GO" id="GO:0003824">
    <property type="term" value="F:catalytic activity"/>
    <property type="evidence" value="ECO:0007669"/>
    <property type="project" value="InterPro"/>
</dbReference>
<keyword evidence="3" id="KW-1185">Reference proteome</keyword>
<dbReference type="Pfam" id="PF03473">
    <property type="entry name" value="MOSC"/>
    <property type="match status" value="1"/>
</dbReference>
<dbReference type="SUPFAM" id="SSF50800">
    <property type="entry name" value="PK beta-barrel domain-like"/>
    <property type="match status" value="1"/>
</dbReference>
<evidence type="ECO:0000313" key="2">
    <source>
        <dbReference type="EMBL" id="TMR42003.1"/>
    </source>
</evidence>
<evidence type="ECO:0000313" key="3">
    <source>
        <dbReference type="Proteomes" id="UP000305238"/>
    </source>
</evidence>